<comment type="subcellular location">
    <subcellularLocation>
        <location evidence="1">Cell membrane</location>
        <topology evidence="1">Multi-pass membrane protein</topology>
    </subcellularLocation>
</comment>
<sequence>MAMITLLNSILIGAAIAAPIGPIGMLCIRSTLVGGWKKGLAAGLGVATADAIYAAVAGFGMHVISSQLIRFEDGFRMIGGLLILVLGLVGFRRKPPFADRDIPGQTRQLFTFGSTFLLTLANPMTVISFAALSAGLGIDSLPGSSEGASAFTTGIFLGSALWWILLCTAINQLRLRLLTPAALRAVNLISATLITGFGVWFLISVFFGP</sequence>
<dbReference type="InterPro" id="IPR001123">
    <property type="entry name" value="LeuE-type"/>
</dbReference>
<feature type="transmembrane region" description="Helical" evidence="6">
    <location>
        <begin position="112"/>
        <end position="138"/>
    </location>
</feature>
<dbReference type="EMBL" id="BOSL01000031">
    <property type="protein sequence ID" value="GIP56100.1"/>
    <property type="molecule type" value="Genomic_DNA"/>
</dbReference>
<dbReference type="Pfam" id="PF01810">
    <property type="entry name" value="LysE"/>
    <property type="match status" value="1"/>
</dbReference>
<dbReference type="PANTHER" id="PTHR30086">
    <property type="entry name" value="ARGININE EXPORTER PROTEIN ARGO"/>
    <property type="match status" value="1"/>
</dbReference>
<evidence type="ECO:0000313" key="8">
    <source>
        <dbReference type="Proteomes" id="UP000679992"/>
    </source>
</evidence>
<keyword evidence="2" id="KW-1003">Cell membrane</keyword>
<feature type="transmembrane region" description="Helical" evidence="6">
    <location>
        <begin position="6"/>
        <end position="28"/>
    </location>
</feature>
<organism evidence="7 8">
    <name type="scientific">Paenibacillus vini</name>
    <dbReference type="NCBI Taxonomy" id="1476024"/>
    <lineage>
        <taxon>Bacteria</taxon>
        <taxon>Bacillati</taxon>
        <taxon>Bacillota</taxon>
        <taxon>Bacilli</taxon>
        <taxon>Bacillales</taxon>
        <taxon>Paenibacillaceae</taxon>
        <taxon>Paenibacillus</taxon>
    </lineage>
</organism>
<keyword evidence="5 6" id="KW-0472">Membrane</keyword>
<evidence type="ECO:0000256" key="6">
    <source>
        <dbReference type="SAM" id="Phobius"/>
    </source>
</evidence>
<reference evidence="7 8" key="1">
    <citation type="submission" date="2021-03" db="EMBL/GenBank/DDBJ databases">
        <title>Antimicrobial resistance genes in bacteria isolated from Japanese honey, and their potential for conferring macrolide and lincosamide resistance in the American foulbrood pathogen Paenibacillus larvae.</title>
        <authorList>
            <person name="Okamoto M."/>
            <person name="Kumagai M."/>
            <person name="Kanamori H."/>
            <person name="Takamatsu D."/>
        </authorList>
    </citation>
    <scope>NUCLEOTIDE SEQUENCE [LARGE SCALE GENOMIC DNA]</scope>
    <source>
        <strain evidence="7 8">J42TS3</strain>
    </source>
</reference>
<keyword evidence="8" id="KW-1185">Reference proteome</keyword>
<keyword evidence="3 6" id="KW-0812">Transmembrane</keyword>
<name>A0ABQ4MJD8_9BACL</name>
<accession>A0ABQ4MJD8</accession>
<dbReference type="Proteomes" id="UP000679992">
    <property type="component" value="Unassembled WGS sequence"/>
</dbReference>
<evidence type="ECO:0000256" key="1">
    <source>
        <dbReference type="ARBA" id="ARBA00004651"/>
    </source>
</evidence>
<dbReference type="RefSeq" id="WP_213656792.1">
    <property type="nucleotide sequence ID" value="NZ_BOSL01000031.1"/>
</dbReference>
<keyword evidence="4 6" id="KW-1133">Transmembrane helix</keyword>
<feature type="transmembrane region" description="Helical" evidence="6">
    <location>
        <begin position="150"/>
        <end position="173"/>
    </location>
</feature>
<gene>
    <name evidence="7" type="ORF">J42TS3_51350</name>
</gene>
<evidence type="ECO:0000256" key="3">
    <source>
        <dbReference type="ARBA" id="ARBA00022692"/>
    </source>
</evidence>
<feature type="transmembrane region" description="Helical" evidence="6">
    <location>
        <begin position="40"/>
        <end position="62"/>
    </location>
</feature>
<protein>
    <submittedName>
        <fullName evidence="7">Lysine transporter LysE</fullName>
    </submittedName>
</protein>
<evidence type="ECO:0000313" key="7">
    <source>
        <dbReference type="EMBL" id="GIP56100.1"/>
    </source>
</evidence>
<evidence type="ECO:0000256" key="4">
    <source>
        <dbReference type="ARBA" id="ARBA00022989"/>
    </source>
</evidence>
<feature type="transmembrane region" description="Helical" evidence="6">
    <location>
        <begin position="74"/>
        <end position="91"/>
    </location>
</feature>
<proteinExistence type="predicted"/>
<evidence type="ECO:0000256" key="2">
    <source>
        <dbReference type="ARBA" id="ARBA00022475"/>
    </source>
</evidence>
<comment type="caution">
    <text evidence="7">The sequence shown here is derived from an EMBL/GenBank/DDBJ whole genome shotgun (WGS) entry which is preliminary data.</text>
</comment>
<feature type="transmembrane region" description="Helical" evidence="6">
    <location>
        <begin position="185"/>
        <end position="207"/>
    </location>
</feature>
<dbReference type="PANTHER" id="PTHR30086:SF20">
    <property type="entry name" value="ARGININE EXPORTER PROTEIN ARGO-RELATED"/>
    <property type="match status" value="1"/>
</dbReference>
<evidence type="ECO:0000256" key="5">
    <source>
        <dbReference type="ARBA" id="ARBA00023136"/>
    </source>
</evidence>